<dbReference type="PANTHER" id="PTHR34820">
    <property type="entry name" value="INNER MEMBRANE PROTEIN YEBZ"/>
    <property type="match status" value="1"/>
</dbReference>
<evidence type="ECO:0000256" key="4">
    <source>
        <dbReference type="ARBA" id="ARBA00022729"/>
    </source>
</evidence>
<evidence type="ECO:0000256" key="6">
    <source>
        <dbReference type="ARBA" id="ARBA00023008"/>
    </source>
</evidence>
<dbReference type="GO" id="GO:0005507">
    <property type="term" value="F:copper ion binding"/>
    <property type="evidence" value="ECO:0007669"/>
    <property type="project" value="UniProtKB-UniRule"/>
</dbReference>
<dbReference type="InterPro" id="IPR014755">
    <property type="entry name" value="Cu-Rt/internalin_Ig-like"/>
</dbReference>
<keyword evidence="5 7" id="KW-0574">Periplasm</keyword>
<dbReference type="SUPFAM" id="SSF81296">
    <property type="entry name" value="E set domains"/>
    <property type="match status" value="1"/>
</dbReference>
<comment type="subcellular location">
    <subcellularLocation>
        <location evidence="1 7">Periplasm</location>
    </subcellularLocation>
</comment>
<proteinExistence type="inferred from homology"/>
<dbReference type="Gene3D" id="2.60.40.1220">
    <property type="match status" value="1"/>
</dbReference>
<dbReference type="EMBL" id="JGVH01000019">
    <property type="protein sequence ID" value="KER04031.1"/>
    <property type="molecule type" value="Genomic_DNA"/>
</dbReference>
<feature type="domain" description="CopC" evidence="9">
    <location>
        <begin position="31"/>
        <end position="127"/>
    </location>
</feature>
<name>A0A081RZC8_PHOTE</name>
<evidence type="ECO:0000256" key="1">
    <source>
        <dbReference type="ARBA" id="ARBA00004418"/>
    </source>
</evidence>
<evidence type="ECO:0000256" key="3">
    <source>
        <dbReference type="ARBA" id="ARBA00022723"/>
    </source>
</evidence>
<evidence type="ECO:0000256" key="2">
    <source>
        <dbReference type="ARBA" id="ARBA00010509"/>
    </source>
</evidence>
<dbReference type="Proteomes" id="UP000028002">
    <property type="component" value="Unassembled WGS sequence"/>
</dbReference>
<dbReference type="GO" id="GO:0006825">
    <property type="term" value="P:copper ion transport"/>
    <property type="evidence" value="ECO:0007669"/>
    <property type="project" value="InterPro"/>
</dbReference>
<keyword evidence="3 7" id="KW-0479">Metal-binding</keyword>
<keyword evidence="6 7" id="KW-0186">Copper</keyword>
<evidence type="ECO:0000256" key="7">
    <source>
        <dbReference type="RuleBase" id="RU369037"/>
    </source>
</evidence>
<sequence length="128" mass="13998">MAISKIHSFCRKLSALVVLFVGMSCQQALAHAHLTEQIPAEDTTVENTPQIITLSFSEGIELNFSKVKVTGPENQLIKTGKLKLDPATNTKLILPVEDKLVAGKYDVDWSVVSVDGHKTKGVYSFTVK</sequence>
<dbReference type="NCBIfam" id="NF033814">
    <property type="entry name" value="copper_CopC"/>
    <property type="match status" value="1"/>
</dbReference>
<evidence type="ECO:0000313" key="10">
    <source>
        <dbReference type="EMBL" id="KER04031.1"/>
    </source>
</evidence>
<accession>A0A081RZC8</accession>
<dbReference type="PATRIC" id="fig|1393735.3.peg.1358"/>
<feature type="chain" id="PRO_5001763584" description="Copper resistance protein C" evidence="8">
    <location>
        <begin position="31"/>
        <end position="128"/>
    </location>
</feature>
<reference evidence="10 11" key="1">
    <citation type="submission" date="2014-03" db="EMBL/GenBank/DDBJ databases">
        <title>Draft Genome of Photorhabdus temperata Meg1.</title>
        <authorList>
            <person name="Hurst S.G.IV."/>
            <person name="Morris K."/>
            <person name="Thomas K."/>
            <person name="Tisa L.S."/>
        </authorList>
    </citation>
    <scope>NUCLEOTIDE SEQUENCE [LARGE SCALE GENOMIC DNA]</scope>
    <source>
        <strain evidence="10 11">Meg1</strain>
    </source>
</reference>
<evidence type="ECO:0000256" key="8">
    <source>
        <dbReference type="SAM" id="SignalP"/>
    </source>
</evidence>
<dbReference type="GO" id="GO:0005886">
    <property type="term" value="C:plasma membrane"/>
    <property type="evidence" value="ECO:0007669"/>
    <property type="project" value="TreeGrafter"/>
</dbReference>
<gene>
    <name evidence="10" type="ORF">MEG1DRAFT_01311</name>
</gene>
<dbReference type="PROSITE" id="PS51257">
    <property type="entry name" value="PROKAR_LIPOPROTEIN"/>
    <property type="match status" value="1"/>
</dbReference>
<comment type="function">
    <text evidence="7">Involved in copper resistance.</text>
</comment>
<protein>
    <recommendedName>
        <fullName evidence="7">Copper resistance protein C</fullName>
    </recommendedName>
</protein>
<evidence type="ECO:0000256" key="5">
    <source>
        <dbReference type="ARBA" id="ARBA00022764"/>
    </source>
</evidence>
<dbReference type="GO" id="GO:0042597">
    <property type="term" value="C:periplasmic space"/>
    <property type="evidence" value="ECO:0007669"/>
    <property type="project" value="UniProtKB-SubCell"/>
</dbReference>
<evidence type="ECO:0000259" key="9">
    <source>
        <dbReference type="Pfam" id="PF04234"/>
    </source>
</evidence>
<dbReference type="InterPro" id="IPR007348">
    <property type="entry name" value="CopC_dom"/>
</dbReference>
<dbReference type="PANTHER" id="PTHR34820:SF4">
    <property type="entry name" value="INNER MEMBRANE PROTEIN YEBZ"/>
    <property type="match status" value="1"/>
</dbReference>
<comment type="similarity">
    <text evidence="2 7">Belongs to the CopC family.</text>
</comment>
<dbReference type="Pfam" id="PF04234">
    <property type="entry name" value="CopC"/>
    <property type="match status" value="1"/>
</dbReference>
<dbReference type="InterPro" id="IPR047685">
    <property type="entry name" value="CopC-like"/>
</dbReference>
<keyword evidence="4 7" id="KW-0732">Signal</keyword>
<comment type="caution">
    <text evidence="10">The sequence shown here is derived from an EMBL/GenBank/DDBJ whole genome shotgun (WGS) entry which is preliminary data.</text>
</comment>
<dbReference type="InterPro" id="IPR014756">
    <property type="entry name" value="Ig_E-set"/>
</dbReference>
<evidence type="ECO:0000313" key="11">
    <source>
        <dbReference type="Proteomes" id="UP000028002"/>
    </source>
</evidence>
<feature type="signal peptide" evidence="8">
    <location>
        <begin position="1"/>
        <end position="30"/>
    </location>
</feature>
<dbReference type="RefSeq" id="WP_036837988.1">
    <property type="nucleotide sequence ID" value="NZ_CAWLUD010000019.1"/>
</dbReference>
<dbReference type="AlphaFoldDB" id="A0A081RZC8"/>
<dbReference type="NCBIfam" id="NF007636">
    <property type="entry name" value="PRK10301.1"/>
    <property type="match status" value="1"/>
</dbReference>
<dbReference type="InterPro" id="IPR032694">
    <property type="entry name" value="CopC/D"/>
</dbReference>
<organism evidence="10 11">
    <name type="scientific">Photorhabdus temperata subsp. temperata Meg1</name>
    <dbReference type="NCBI Taxonomy" id="1393735"/>
    <lineage>
        <taxon>Bacteria</taxon>
        <taxon>Pseudomonadati</taxon>
        <taxon>Pseudomonadota</taxon>
        <taxon>Gammaproteobacteria</taxon>
        <taxon>Enterobacterales</taxon>
        <taxon>Morganellaceae</taxon>
        <taxon>Photorhabdus</taxon>
    </lineage>
</organism>
<dbReference type="GO" id="GO:0046688">
    <property type="term" value="P:response to copper ion"/>
    <property type="evidence" value="ECO:0007669"/>
    <property type="project" value="UniProtKB-UniRule"/>
</dbReference>